<dbReference type="AlphaFoldDB" id="Q4RFL9"/>
<feature type="domain" description="PIK helical" evidence="12">
    <location>
        <begin position="314"/>
        <end position="536"/>
    </location>
</feature>
<dbReference type="GO" id="GO:0034272">
    <property type="term" value="C:phosphatidylinositol 3-kinase complex, class III, type II"/>
    <property type="evidence" value="ECO:0007669"/>
    <property type="project" value="TreeGrafter"/>
</dbReference>
<dbReference type="PROSITE" id="PS00916">
    <property type="entry name" value="PI3_4_KINASE_2"/>
    <property type="match status" value="1"/>
</dbReference>
<dbReference type="PROSITE" id="PS51545">
    <property type="entry name" value="PIK_HELICAL"/>
    <property type="match status" value="1"/>
</dbReference>
<dbReference type="Gene3D" id="1.10.1070.11">
    <property type="entry name" value="Phosphatidylinositol 3-/4-kinase, catalytic domain"/>
    <property type="match status" value="1"/>
</dbReference>
<accession>Q4RFL9</accession>
<protein>
    <recommendedName>
        <fullName evidence="3">Phosphatidylinositol 3-kinase catalytic subunit type 3</fullName>
        <ecNumber evidence="2">2.7.1.137</ecNumber>
    </recommendedName>
    <alternativeName>
        <fullName evidence="9">Phosphoinositide-3-kinase class 3</fullName>
    </alternativeName>
</protein>
<dbReference type="SMART" id="SM00146">
    <property type="entry name" value="PI3Kc"/>
    <property type="match status" value="1"/>
</dbReference>
<dbReference type="CDD" id="cd00896">
    <property type="entry name" value="PI3Kc_III"/>
    <property type="match status" value="1"/>
</dbReference>
<keyword evidence="4" id="KW-0808">Transferase</keyword>
<dbReference type="FunFam" id="1.10.1070.11:FF:000090">
    <property type="entry name" value="Uncharacterized protein"/>
    <property type="match status" value="1"/>
</dbReference>
<dbReference type="PROSITE" id="PS50290">
    <property type="entry name" value="PI3_4_KINASE_3"/>
    <property type="match status" value="1"/>
</dbReference>
<dbReference type="OrthoDB" id="67688at2759"/>
<dbReference type="GO" id="GO:0048015">
    <property type="term" value="P:phosphatidylinositol-mediated signaling"/>
    <property type="evidence" value="ECO:0007669"/>
    <property type="project" value="TreeGrafter"/>
</dbReference>
<dbReference type="CDD" id="cd08397">
    <property type="entry name" value="C2_PI3K_class_III"/>
    <property type="match status" value="1"/>
</dbReference>
<dbReference type="InterPro" id="IPR015433">
    <property type="entry name" value="PI3/4_kinase"/>
</dbReference>
<dbReference type="GO" id="GO:0005768">
    <property type="term" value="C:endosome"/>
    <property type="evidence" value="ECO:0007669"/>
    <property type="project" value="TreeGrafter"/>
</dbReference>
<evidence type="ECO:0000256" key="4">
    <source>
        <dbReference type="ARBA" id="ARBA00022679"/>
    </source>
</evidence>
<dbReference type="GO" id="GO:0005777">
    <property type="term" value="C:peroxisome"/>
    <property type="evidence" value="ECO:0007669"/>
    <property type="project" value="TreeGrafter"/>
</dbReference>
<dbReference type="GO" id="GO:0005524">
    <property type="term" value="F:ATP binding"/>
    <property type="evidence" value="ECO:0007669"/>
    <property type="project" value="UniProtKB-KW"/>
</dbReference>
<keyword evidence="6" id="KW-0418">Kinase</keyword>
<feature type="region of interest" description="Disordered" evidence="10">
    <location>
        <begin position="147"/>
        <end position="166"/>
    </location>
</feature>
<gene>
    <name evidence="14" type="ORF">GSTENG00035261001</name>
</gene>
<dbReference type="Gene3D" id="1.25.40.70">
    <property type="entry name" value="Phosphatidylinositol 3-kinase, accessory domain (PIK)"/>
    <property type="match status" value="1"/>
</dbReference>
<dbReference type="InterPro" id="IPR035892">
    <property type="entry name" value="C2_domain_sf"/>
</dbReference>
<sequence>ESDKFNYVYSCDLDINVQLKIGSLEGKREQKSYKALLEDPMLRFSGLYQENCSDLYVTCQVFAEGKPLALPVRTSYKAFSTRWNWNEWLRLPVKYPDLPQNAQVALTVWDIYGPGKAVPVGGTTVTLFGKYGMFRQGMHDLKVWPGVEGDGGDPTATPGRTSSSLTEDQMGRLAKLTKAHRQGHMVKVDWLDRLTFREIEMINESEKRSSNFMYLMVEFPRVKANDKEYCIVYYEKDGDDDSPILTSCDIVKVPDPQMGMVREQKSLMMNSSDGKCDLKMHRIHLDWFMLSLKENLVESKHHKLARSLRSGPSDHDLKPNAATRDQLNIIVSYPPTKQLSSEEQDLVWKFRYYLTTQEKALTKFLKCVNWDLPQEAKQALELLGKWRPMDVEDSLELLSSQFTNPTVRRYAVARLQQADDEDLLMYLLQLVQALKYENFSDIQGGLEPGSRDFQTNVEHSCSECGLSISRHRHQQRASVKTLSLQQDLCTFLISRACKNSTLANYLYWYVVVECEDQDSQQRDPKTQMYLNVMMRFSQALLKGDKSVRIMRSLLASQLTFVNRLVQLMKAVQRESGNRKKKVCWRISLNTPPVASADEVKREPFLFLSPCAQTERLQALLADNEKMNLSEFEPIPLPLEPQIRITGIVPETATLFKSALMPAKLIFKAEDGAMYPVIFKHGDDLRQDQLILQIISLMDKLLRKENLDLKLTPYKVLATSTKHGKPPFASSLDVHHLSNFGATILDFATISPPGSVTPSGFMQFVQSVPVAEVLATEGNIQSFFRKHAPSEKGPYGISSEVMDTYVKSCAGYCVITYILGVGDRHLDNLLLTKTGGKEPGFVSMGLPGIQVFWFETGCVSPGKLFHIDFGYILGRDPKPLPPPMKLSKEMVEGMGGTQSEQYQEFRKQCYTAFLHLRRYSNLILNLFSLMVDANIPDIALEPDKTVKKVQDKFRLDLSDEEAVHDMQSLIDESVGALFAAVVEQIHKFAQ</sequence>
<evidence type="ECO:0000256" key="2">
    <source>
        <dbReference type="ARBA" id="ARBA00012073"/>
    </source>
</evidence>
<evidence type="ECO:0000259" key="11">
    <source>
        <dbReference type="PROSITE" id="PS50290"/>
    </source>
</evidence>
<comment type="caution">
    <text evidence="14">The sequence shown here is derived from an EMBL/GenBank/DDBJ whole genome shotgun (WGS) entry which is preliminary data.</text>
</comment>
<evidence type="ECO:0000256" key="9">
    <source>
        <dbReference type="ARBA" id="ARBA00029930"/>
    </source>
</evidence>
<evidence type="ECO:0000256" key="7">
    <source>
        <dbReference type="ARBA" id="ARBA00022840"/>
    </source>
</evidence>
<evidence type="ECO:0000313" key="14">
    <source>
        <dbReference type="EMBL" id="CAG12813.1"/>
    </source>
</evidence>
<dbReference type="InterPro" id="IPR000403">
    <property type="entry name" value="PI3/4_kinase_cat_dom"/>
</dbReference>
<organism evidence="14">
    <name type="scientific">Tetraodon nigroviridis</name>
    <name type="common">Spotted green pufferfish</name>
    <name type="synonym">Chelonodon nigroviridis</name>
    <dbReference type="NCBI Taxonomy" id="99883"/>
    <lineage>
        <taxon>Eukaryota</taxon>
        <taxon>Metazoa</taxon>
        <taxon>Chordata</taxon>
        <taxon>Craniata</taxon>
        <taxon>Vertebrata</taxon>
        <taxon>Euteleostomi</taxon>
        <taxon>Actinopterygii</taxon>
        <taxon>Neopterygii</taxon>
        <taxon>Teleostei</taxon>
        <taxon>Neoteleostei</taxon>
        <taxon>Acanthomorphata</taxon>
        <taxon>Eupercaria</taxon>
        <taxon>Tetraodontiformes</taxon>
        <taxon>Tetradontoidea</taxon>
        <taxon>Tetraodontidae</taxon>
        <taxon>Tetraodon</taxon>
    </lineage>
</organism>
<dbReference type="GO" id="GO:0016303">
    <property type="term" value="F:1-phosphatidylinositol-3-kinase activity"/>
    <property type="evidence" value="ECO:0007669"/>
    <property type="project" value="UniProtKB-EC"/>
</dbReference>
<evidence type="ECO:0000256" key="8">
    <source>
        <dbReference type="ARBA" id="ARBA00023985"/>
    </source>
</evidence>
<dbReference type="GO" id="GO:0006897">
    <property type="term" value="P:endocytosis"/>
    <property type="evidence" value="ECO:0007669"/>
    <property type="project" value="TreeGrafter"/>
</dbReference>
<keyword evidence="7" id="KW-0067">ATP-binding</keyword>
<feature type="non-terminal residue" evidence="14">
    <location>
        <position position="1"/>
    </location>
</feature>
<evidence type="ECO:0000256" key="5">
    <source>
        <dbReference type="ARBA" id="ARBA00022741"/>
    </source>
</evidence>
<dbReference type="SMART" id="SM00142">
    <property type="entry name" value="PI3K_C2"/>
    <property type="match status" value="1"/>
</dbReference>
<name>Q4RFL9_TETNG</name>
<dbReference type="GO" id="GO:0000407">
    <property type="term" value="C:phagophore assembly site"/>
    <property type="evidence" value="ECO:0007669"/>
    <property type="project" value="TreeGrafter"/>
</dbReference>
<dbReference type="InterPro" id="IPR016024">
    <property type="entry name" value="ARM-type_fold"/>
</dbReference>
<dbReference type="SUPFAM" id="SSF48371">
    <property type="entry name" value="ARM repeat"/>
    <property type="match status" value="1"/>
</dbReference>
<dbReference type="PIRSF" id="PIRSF000587">
    <property type="entry name" value="PI3K_Vps34"/>
    <property type="match status" value="1"/>
</dbReference>
<dbReference type="EMBL" id="CAAE01015114">
    <property type="protein sequence ID" value="CAG12813.1"/>
    <property type="molecule type" value="Genomic_DNA"/>
</dbReference>
<evidence type="ECO:0000256" key="3">
    <source>
        <dbReference type="ARBA" id="ARBA00019787"/>
    </source>
</evidence>
<keyword evidence="5" id="KW-0547">Nucleotide-binding</keyword>
<dbReference type="FunFam" id="2.60.40.150:FF:000043">
    <property type="entry name" value="Phosphatidylinositol 3-kinase catalytic subunit type 3"/>
    <property type="match status" value="1"/>
</dbReference>
<dbReference type="InterPro" id="IPR036940">
    <property type="entry name" value="PI3/4_kinase_cat_sf"/>
</dbReference>
<dbReference type="Pfam" id="PF00613">
    <property type="entry name" value="PI3Ka"/>
    <property type="match status" value="1"/>
</dbReference>
<evidence type="ECO:0000259" key="12">
    <source>
        <dbReference type="PROSITE" id="PS51545"/>
    </source>
</evidence>
<dbReference type="Gene3D" id="3.30.1010.10">
    <property type="entry name" value="Phosphatidylinositol 3-kinase Catalytic Subunit, Chain A, domain 4"/>
    <property type="match status" value="1"/>
</dbReference>
<dbReference type="Pfam" id="PF00792">
    <property type="entry name" value="PI3K_C2"/>
    <property type="match status" value="1"/>
</dbReference>
<dbReference type="FunFam" id="1.25.40.70:FF:000003">
    <property type="entry name" value="Phosphatidylinositol 3-kinase catalytic subunit type 3"/>
    <property type="match status" value="1"/>
</dbReference>
<dbReference type="SMART" id="SM00145">
    <property type="entry name" value="PI3Ka"/>
    <property type="match status" value="1"/>
</dbReference>
<evidence type="ECO:0000256" key="6">
    <source>
        <dbReference type="ARBA" id="ARBA00022777"/>
    </source>
</evidence>
<dbReference type="EC" id="2.7.1.137" evidence="2"/>
<dbReference type="InterPro" id="IPR057756">
    <property type="entry name" value="PI3-kinase_type3/VPS34_cat"/>
</dbReference>
<reference evidence="14" key="2">
    <citation type="submission" date="2004-02" db="EMBL/GenBank/DDBJ databases">
        <authorList>
            <consortium name="Genoscope"/>
            <consortium name="Whitehead Institute Centre for Genome Research"/>
        </authorList>
    </citation>
    <scope>NUCLEOTIDE SEQUENCE</scope>
</reference>
<dbReference type="InterPro" id="IPR001263">
    <property type="entry name" value="PI3K_accessory_dom"/>
</dbReference>
<dbReference type="GO" id="GO:0000045">
    <property type="term" value="P:autophagosome assembly"/>
    <property type="evidence" value="ECO:0007669"/>
    <property type="project" value="TreeGrafter"/>
</dbReference>
<dbReference type="SUPFAM" id="SSF56112">
    <property type="entry name" value="Protein kinase-like (PK-like)"/>
    <property type="match status" value="1"/>
</dbReference>
<dbReference type="InterPro" id="IPR002420">
    <property type="entry name" value="PI3K-type_C2_dom"/>
</dbReference>
<dbReference type="KEGG" id="tng:GSTEN00035261G001"/>
<feature type="domain" description="PI3K/PI4K catalytic" evidence="11">
    <location>
        <begin position="648"/>
        <end position="977"/>
    </location>
</feature>
<proteinExistence type="inferred from homology"/>
<dbReference type="SUPFAM" id="SSF49562">
    <property type="entry name" value="C2 domain (Calcium/lipid-binding domain, CaLB)"/>
    <property type="match status" value="1"/>
</dbReference>
<dbReference type="Pfam" id="PF00454">
    <property type="entry name" value="PI3_PI4_kinase"/>
    <property type="match status" value="1"/>
</dbReference>
<dbReference type="FunFam" id="3.30.1010.10:FF:000002">
    <property type="entry name" value="Phosphatidylinositol 3-kinase catalytic subunit type 3"/>
    <property type="match status" value="1"/>
</dbReference>
<evidence type="ECO:0000256" key="10">
    <source>
        <dbReference type="SAM" id="MobiDB-lite"/>
    </source>
</evidence>
<feature type="non-terminal residue" evidence="14">
    <location>
        <position position="989"/>
    </location>
</feature>
<dbReference type="PROSITE" id="PS00915">
    <property type="entry name" value="PI3_4_KINASE_1"/>
    <property type="match status" value="1"/>
</dbReference>
<comment type="catalytic activity">
    <reaction evidence="8">
        <text>a 1,2-diacyl-sn-glycero-3-phospho-(1D-myo-inositol) + ATP = a 1,2-diacyl-sn-glycero-3-phospho-(1D-myo-inositol-3-phosphate) + ADP + H(+)</text>
        <dbReference type="Rhea" id="RHEA:12709"/>
        <dbReference type="ChEBI" id="CHEBI:15378"/>
        <dbReference type="ChEBI" id="CHEBI:30616"/>
        <dbReference type="ChEBI" id="CHEBI:57880"/>
        <dbReference type="ChEBI" id="CHEBI:58088"/>
        <dbReference type="ChEBI" id="CHEBI:456216"/>
        <dbReference type="EC" id="2.7.1.137"/>
    </reaction>
    <physiologicalReaction direction="left-to-right" evidence="8">
        <dbReference type="Rhea" id="RHEA:12710"/>
    </physiologicalReaction>
</comment>
<evidence type="ECO:0000256" key="1">
    <source>
        <dbReference type="ARBA" id="ARBA00006209"/>
    </source>
</evidence>
<dbReference type="CDD" id="cd00870">
    <property type="entry name" value="PI3Ka_III"/>
    <property type="match status" value="1"/>
</dbReference>
<dbReference type="InterPro" id="IPR042236">
    <property type="entry name" value="PI3K_accessory_sf"/>
</dbReference>
<dbReference type="PANTHER" id="PTHR10048:SF7">
    <property type="entry name" value="PHOSPHATIDYLINOSITOL 3-KINASE CATALYTIC SUBUNIT TYPE 3"/>
    <property type="match status" value="1"/>
</dbReference>
<dbReference type="InterPro" id="IPR018936">
    <property type="entry name" value="PI3/4_kinase_CS"/>
</dbReference>
<dbReference type="InterPro" id="IPR008290">
    <property type="entry name" value="PI3K_Vps34"/>
</dbReference>
<reference evidence="14" key="1">
    <citation type="journal article" date="2004" name="Nature">
        <title>Genome duplication in the teleost fish Tetraodon nigroviridis reveals the early vertebrate proto-karyotype.</title>
        <authorList>
            <person name="Jaillon O."/>
            <person name="Aury J.-M."/>
            <person name="Brunet F."/>
            <person name="Petit J.-L."/>
            <person name="Stange-Thomann N."/>
            <person name="Mauceli E."/>
            <person name="Bouneau L."/>
            <person name="Fischer C."/>
            <person name="Ozouf-Costaz C."/>
            <person name="Bernot A."/>
            <person name="Nicaud S."/>
            <person name="Jaffe D."/>
            <person name="Fisher S."/>
            <person name="Lutfalla G."/>
            <person name="Dossat C."/>
            <person name="Segurens B."/>
            <person name="Dasilva C."/>
            <person name="Salanoubat M."/>
            <person name="Levy M."/>
            <person name="Boudet N."/>
            <person name="Castellano S."/>
            <person name="Anthouard V."/>
            <person name="Jubin C."/>
            <person name="Castelli V."/>
            <person name="Katinka M."/>
            <person name="Vacherie B."/>
            <person name="Biemont C."/>
            <person name="Skalli Z."/>
            <person name="Cattolico L."/>
            <person name="Poulain J."/>
            <person name="De Berardinis V."/>
            <person name="Cruaud C."/>
            <person name="Duprat S."/>
            <person name="Brottier P."/>
            <person name="Coutanceau J.-P."/>
            <person name="Gouzy J."/>
            <person name="Parra G."/>
            <person name="Lardier G."/>
            <person name="Chapple C."/>
            <person name="McKernan K.J."/>
            <person name="McEwan P."/>
            <person name="Bosak S."/>
            <person name="Kellis M."/>
            <person name="Volff J.-N."/>
            <person name="Guigo R."/>
            <person name="Zody M.C."/>
            <person name="Mesirov J."/>
            <person name="Lindblad-Toh K."/>
            <person name="Birren B."/>
            <person name="Nusbaum C."/>
            <person name="Kahn D."/>
            <person name="Robinson-Rechavi M."/>
            <person name="Laudet V."/>
            <person name="Schachter V."/>
            <person name="Quetier F."/>
            <person name="Saurin W."/>
            <person name="Scarpelli C."/>
            <person name="Wincker P."/>
            <person name="Lander E.S."/>
            <person name="Weissenbach J."/>
            <person name="Roest Crollius H."/>
        </authorList>
    </citation>
    <scope>NUCLEOTIDE SEQUENCE [LARGE SCALE GENOMIC DNA]</scope>
</reference>
<dbReference type="InterPro" id="IPR011009">
    <property type="entry name" value="Kinase-like_dom_sf"/>
</dbReference>
<dbReference type="PROSITE" id="PS51547">
    <property type="entry name" value="C2_PI3K"/>
    <property type="match status" value="1"/>
</dbReference>
<dbReference type="Gene3D" id="2.60.40.150">
    <property type="entry name" value="C2 domain"/>
    <property type="match status" value="1"/>
</dbReference>
<dbReference type="PANTHER" id="PTHR10048">
    <property type="entry name" value="PHOSPHATIDYLINOSITOL KINASE"/>
    <property type="match status" value="1"/>
</dbReference>
<feature type="domain" description="C2 PI3K-type" evidence="13">
    <location>
        <begin position="33"/>
        <end position="182"/>
    </location>
</feature>
<dbReference type="GO" id="GO:0034271">
    <property type="term" value="C:phosphatidylinositol 3-kinase complex, class III, type I"/>
    <property type="evidence" value="ECO:0007669"/>
    <property type="project" value="TreeGrafter"/>
</dbReference>
<comment type="similarity">
    <text evidence="1">Belongs to the PI3/PI4-kinase family. Type III PI4K subfamily.</text>
</comment>
<evidence type="ECO:0000259" key="13">
    <source>
        <dbReference type="PROSITE" id="PS51547"/>
    </source>
</evidence>